<dbReference type="GO" id="GO:0030638">
    <property type="term" value="P:polyketide metabolic process"/>
    <property type="evidence" value="ECO:0007669"/>
    <property type="project" value="InterPro"/>
</dbReference>
<dbReference type="InterPro" id="IPR032710">
    <property type="entry name" value="NTF2-like_dom_sf"/>
</dbReference>
<accession>A0A6J6UDD8</accession>
<gene>
    <name evidence="1" type="ORF">UFOPK2852_00607</name>
</gene>
<dbReference type="SUPFAM" id="SSF54427">
    <property type="entry name" value="NTF2-like"/>
    <property type="match status" value="1"/>
</dbReference>
<reference evidence="1" key="1">
    <citation type="submission" date="2020-05" db="EMBL/GenBank/DDBJ databases">
        <authorList>
            <person name="Chiriac C."/>
            <person name="Salcher M."/>
            <person name="Ghai R."/>
            <person name="Kavagutti S V."/>
        </authorList>
    </citation>
    <scope>NUCLEOTIDE SEQUENCE</scope>
</reference>
<protein>
    <submittedName>
        <fullName evidence="1">Unannotated protein</fullName>
    </submittedName>
</protein>
<dbReference type="PANTHER" id="PTHR38436:SF1">
    <property type="entry name" value="ESTER CYCLASE"/>
    <property type="match status" value="1"/>
</dbReference>
<name>A0A6J6UDD8_9ZZZZ</name>
<sequence length="141" mass="15891">MGENSNLETEAIRQLAKDFFEQIWNQGDESAIDRFISVNTVGNDPQFGTGRESFRAKWREWQSAFPDINFRIDDVIVEGNQVVTKWHLTGTQTGELEGMPPSNKKVSVDGVSIDQIENGQVVSGFDAWDSLNFRKQLGLPI</sequence>
<proteinExistence type="predicted"/>
<dbReference type="EMBL" id="CAEZZJ010000058">
    <property type="protein sequence ID" value="CAB4757852.1"/>
    <property type="molecule type" value="Genomic_DNA"/>
</dbReference>
<evidence type="ECO:0000313" key="1">
    <source>
        <dbReference type="EMBL" id="CAB4757852.1"/>
    </source>
</evidence>
<dbReference type="PANTHER" id="PTHR38436">
    <property type="entry name" value="POLYKETIDE CYCLASE SNOAL-LIKE DOMAIN"/>
    <property type="match status" value="1"/>
</dbReference>
<dbReference type="AlphaFoldDB" id="A0A6J6UDD8"/>
<dbReference type="Pfam" id="PF07366">
    <property type="entry name" value="SnoaL"/>
    <property type="match status" value="1"/>
</dbReference>
<dbReference type="InterPro" id="IPR009959">
    <property type="entry name" value="Cyclase_SnoaL-like"/>
</dbReference>
<organism evidence="1">
    <name type="scientific">freshwater metagenome</name>
    <dbReference type="NCBI Taxonomy" id="449393"/>
    <lineage>
        <taxon>unclassified sequences</taxon>
        <taxon>metagenomes</taxon>
        <taxon>ecological metagenomes</taxon>
    </lineage>
</organism>
<dbReference type="Gene3D" id="3.10.450.50">
    <property type="match status" value="1"/>
</dbReference>